<dbReference type="SUPFAM" id="SSF141868">
    <property type="entry name" value="EAL domain-like"/>
    <property type="match status" value="1"/>
</dbReference>
<dbReference type="PROSITE" id="PS50887">
    <property type="entry name" value="GGDEF"/>
    <property type="match status" value="1"/>
</dbReference>
<dbReference type="SMART" id="SM00052">
    <property type="entry name" value="EAL"/>
    <property type="match status" value="1"/>
</dbReference>
<proteinExistence type="predicted"/>
<keyword evidence="1" id="KW-1133">Transmembrane helix</keyword>
<protein>
    <submittedName>
        <fullName evidence="5">EAL domain-containing protein</fullName>
    </submittedName>
</protein>
<dbReference type="EMBL" id="CP071794">
    <property type="protein sequence ID" value="QTD57174.1"/>
    <property type="molecule type" value="Genomic_DNA"/>
</dbReference>
<dbReference type="PROSITE" id="PS50883">
    <property type="entry name" value="EAL"/>
    <property type="match status" value="1"/>
</dbReference>
<dbReference type="Proteomes" id="UP000663923">
    <property type="component" value="Chromosome"/>
</dbReference>
<dbReference type="Pfam" id="PF00563">
    <property type="entry name" value="EAL"/>
    <property type="match status" value="1"/>
</dbReference>
<gene>
    <name evidence="5" type="ORF">J4G78_06420</name>
</gene>
<feature type="domain" description="GGDEF" evidence="4">
    <location>
        <begin position="366"/>
        <end position="498"/>
    </location>
</feature>
<reference evidence="5 6" key="1">
    <citation type="submission" date="2021-03" db="EMBL/GenBank/DDBJ databases">
        <title>Complete genome of Parasphingorhabdus_sp.JHSY0214.</title>
        <authorList>
            <person name="Yoo J.H."/>
            <person name="Bae J.W."/>
        </authorList>
    </citation>
    <scope>NUCLEOTIDE SEQUENCE [LARGE SCALE GENOMIC DNA]</scope>
    <source>
        <strain evidence="5 6">JHSY0214</strain>
    </source>
</reference>
<evidence type="ECO:0000259" key="3">
    <source>
        <dbReference type="PROSITE" id="PS50885"/>
    </source>
</evidence>
<dbReference type="PANTHER" id="PTHR44757">
    <property type="entry name" value="DIGUANYLATE CYCLASE DGCP"/>
    <property type="match status" value="1"/>
</dbReference>
<feature type="transmembrane region" description="Helical" evidence="1">
    <location>
        <begin position="256"/>
        <end position="279"/>
    </location>
</feature>
<dbReference type="CDD" id="cd01949">
    <property type="entry name" value="GGDEF"/>
    <property type="match status" value="1"/>
</dbReference>
<dbReference type="InterPro" id="IPR000160">
    <property type="entry name" value="GGDEF_dom"/>
</dbReference>
<evidence type="ECO:0000259" key="2">
    <source>
        <dbReference type="PROSITE" id="PS50883"/>
    </source>
</evidence>
<dbReference type="PROSITE" id="PS50885">
    <property type="entry name" value="HAMP"/>
    <property type="match status" value="1"/>
</dbReference>
<dbReference type="NCBIfam" id="TIGR00254">
    <property type="entry name" value="GGDEF"/>
    <property type="match status" value="1"/>
</dbReference>
<organism evidence="5 6">
    <name type="scientific">Parasphingorhabdus cellanae</name>
    <dbReference type="NCBI Taxonomy" id="2806553"/>
    <lineage>
        <taxon>Bacteria</taxon>
        <taxon>Pseudomonadati</taxon>
        <taxon>Pseudomonadota</taxon>
        <taxon>Alphaproteobacteria</taxon>
        <taxon>Sphingomonadales</taxon>
        <taxon>Sphingomonadaceae</taxon>
        <taxon>Parasphingorhabdus</taxon>
    </lineage>
</organism>
<dbReference type="Pfam" id="PF00990">
    <property type="entry name" value="GGDEF"/>
    <property type="match status" value="1"/>
</dbReference>
<dbReference type="Gene3D" id="3.20.20.450">
    <property type="entry name" value="EAL domain"/>
    <property type="match status" value="1"/>
</dbReference>
<dbReference type="Pfam" id="PF00672">
    <property type="entry name" value="HAMP"/>
    <property type="match status" value="1"/>
</dbReference>
<dbReference type="InterPro" id="IPR029787">
    <property type="entry name" value="Nucleotide_cyclase"/>
</dbReference>
<accession>A0ABX7T6E0</accession>
<evidence type="ECO:0000259" key="4">
    <source>
        <dbReference type="PROSITE" id="PS50887"/>
    </source>
</evidence>
<dbReference type="SUPFAM" id="SSF55073">
    <property type="entry name" value="Nucleotide cyclase"/>
    <property type="match status" value="1"/>
</dbReference>
<dbReference type="RefSeq" id="WP_207989440.1">
    <property type="nucleotide sequence ID" value="NZ_CP071794.1"/>
</dbReference>
<feature type="transmembrane region" description="Helical" evidence="1">
    <location>
        <begin position="12"/>
        <end position="38"/>
    </location>
</feature>
<sequence length="766" mass="84281">MITRLMRSGSLSIRIAFLYTALFIMTFGALIVVATGGIERYAAGMITDEMRSNAKAFEKVLELESDRMATAADILAADFGFREAVALGDEPTIESALISLKKRLDVPNAFIMTLAGDTIGLQDALTNSDTDSLWLALDEGAENGLIKINDQYHGVVASPVEAPNLFGWLVVGKPLDQAEMAQLSELAPIELTAKVVERTRLSHDLQSTTDSQIELSEQGQRILYRTSALPALSNNHKPVLLLRHSLSDALSAYRPITWILISLSLVGLLIIVGAGWFLAKGITRPIAKLDKAAQLIRAGQRKKVEIHSTDEIGRLAESFNQMVDAIVEREDEISHIGLHDALTGLPNRKYFKDHLEAAMKKCGDDNLVAAFYLDLDNFKSVNDTLGHPVGDALLKAVAARMEDVLDGHLLARLGGDEFAILMDGAASSENITLLAERLDRSFSKSFTVAGHEMPSTSSIGIAVAPHDGLTSEDLMKNADLALYKAKHEGKSCYRFFEQGMDDQAQKRRQMELDLKRAIEEGQFELHYQPLFDAQRQKISGFEALIRWNHPDKGTISPINFISLAEETGLIVPIGEWVIKEACRQASQWPDDIRIAINVSPVQFRSNGLRTVLLQALSRYGLPPERLELEITESLLIENVEDTLKVLHSLRVIGVRIALDDFGTGFSSLAYLRSFPFDKIKIDRSFVVDIVQDKSCADIVQAITGLAAALGMETLAEGVEEQEQVNILLQRGCNNIQGYLISRPITAESASAFLEGALPSYREQKTA</sequence>
<dbReference type="Gene3D" id="3.30.70.270">
    <property type="match status" value="1"/>
</dbReference>
<dbReference type="SMART" id="SM00304">
    <property type="entry name" value="HAMP"/>
    <property type="match status" value="1"/>
</dbReference>
<evidence type="ECO:0000313" key="5">
    <source>
        <dbReference type="EMBL" id="QTD57174.1"/>
    </source>
</evidence>
<dbReference type="SUPFAM" id="SSF158472">
    <property type="entry name" value="HAMP domain-like"/>
    <property type="match status" value="1"/>
</dbReference>
<dbReference type="PANTHER" id="PTHR44757:SF2">
    <property type="entry name" value="BIOFILM ARCHITECTURE MAINTENANCE PROTEIN MBAA"/>
    <property type="match status" value="1"/>
</dbReference>
<dbReference type="InterPro" id="IPR043128">
    <property type="entry name" value="Rev_trsase/Diguanyl_cyclase"/>
</dbReference>
<keyword evidence="1" id="KW-0812">Transmembrane</keyword>
<evidence type="ECO:0000256" key="1">
    <source>
        <dbReference type="SAM" id="Phobius"/>
    </source>
</evidence>
<name>A0ABX7T6E0_9SPHN</name>
<feature type="domain" description="HAMP" evidence="3">
    <location>
        <begin position="280"/>
        <end position="331"/>
    </location>
</feature>
<dbReference type="Gene3D" id="6.10.340.10">
    <property type="match status" value="1"/>
</dbReference>
<keyword evidence="6" id="KW-1185">Reference proteome</keyword>
<dbReference type="CDD" id="cd01948">
    <property type="entry name" value="EAL"/>
    <property type="match status" value="1"/>
</dbReference>
<keyword evidence="1" id="KW-0472">Membrane</keyword>
<dbReference type="InterPro" id="IPR001633">
    <property type="entry name" value="EAL_dom"/>
</dbReference>
<dbReference type="InterPro" id="IPR052155">
    <property type="entry name" value="Biofilm_reg_signaling"/>
</dbReference>
<dbReference type="CDD" id="cd06225">
    <property type="entry name" value="HAMP"/>
    <property type="match status" value="1"/>
</dbReference>
<dbReference type="InterPro" id="IPR003660">
    <property type="entry name" value="HAMP_dom"/>
</dbReference>
<dbReference type="InterPro" id="IPR035919">
    <property type="entry name" value="EAL_sf"/>
</dbReference>
<feature type="domain" description="EAL" evidence="2">
    <location>
        <begin position="507"/>
        <end position="757"/>
    </location>
</feature>
<evidence type="ECO:0000313" key="6">
    <source>
        <dbReference type="Proteomes" id="UP000663923"/>
    </source>
</evidence>
<dbReference type="SMART" id="SM00267">
    <property type="entry name" value="GGDEF"/>
    <property type="match status" value="1"/>
</dbReference>